<keyword evidence="3" id="KW-1185">Reference proteome</keyword>
<organism evidence="2 3">
    <name type="scientific">Hypholoma sublateritium (strain FD-334 SS-4)</name>
    <dbReference type="NCBI Taxonomy" id="945553"/>
    <lineage>
        <taxon>Eukaryota</taxon>
        <taxon>Fungi</taxon>
        <taxon>Dikarya</taxon>
        <taxon>Basidiomycota</taxon>
        <taxon>Agaricomycotina</taxon>
        <taxon>Agaricomycetes</taxon>
        <taxon>Agaricomycetidae</taxon>
        <taxon>Agaricales</taxon>
        <taxon>Agaricineae</taxon>
        <taxon>Strophariaceae</taxon>
        <taxon>Hypholoma</taxon>
    </lineage>
</organism>
<dbReference type="AlphaFoldDB" id="A0A0D2KMR3"/>
<sequence length="411" mass="46362">MIACSSEPQTTHSARTHCPKNGLLRSRVGLRTGQQSLISFIHDNSLLEFPRFGHECACDARNTKKRLFHEAETYCIWPKMQHVKRLLLPILYQDQCNMCGLTAWYFYQATITHGPDLVHCCGANVDFHLPRPSMASPSDTPKTIDCLSVPLLAFGACLTWMGALRGKYKYDRCLCVPICIEPQLNIRLPPSSSFTMAFGINIQLIPLTPDGRSRTEPPPDPESNKLKHINLEAYKRELIALRERDMAITSPTQPEYFARSRRPTVQIASPQPWPAYNDLDYDLAMLEQSFPEFNQYLFMSPTDTELDTCYYHDEALISEVNELVDVIYPNGLPSDFDSWEVYRQHPDPCVPEIAEDGEDAMCVDDDEISRTLAEFDRMFCGTATPPLEDEEAEEGASSPSPATTAASPIEP</sequence>
<proteinExistence type="predicted"/>
<name>A0A0D2KMR3_HYPSF</name>
<feature type="compositionally biased region" description="Low complexity" evidence="1">
    <location>
        <begin position="395"/>
        <end position="411"/>
    </location>
</feature>
<reference evidence="3" key="1">
    <citation type="submission" date="2014-04" db="EMBL/GenBank/DDBJ databases">
        <title>Evolutionary Origins and Diversification of the Mycorrhizal Mutualists.</title>
        <authorList>
            <consortium name="DOE Joint Genome Institute"/>
            <consortium name="Mycorrhizal Genomics Consortium"/>
            <person name="Kohler A."/>
            <person name="Kuo A."/>
            <person name="Nagy L.G."/>
            <person name="Floudas D."/>
            <person name="Copeland A."/>
            <person name="Barry K.W."/>
            <person name="Cichocki N."/>
            <person name="Veneault-Fourrey C."/>
            <person name="LaButti K."/>
            <person name="Lindquist E.A."/>
            <person name="Lipzen A."/>
            <person name="Lundell T."/>
            <person name="Morin E."/>
            <person name="Murat C."/>
            <person name="Riley R."/>
            <person name="Ohm R."/>
            <person name="Sun H."/>
            <person name="Tunlid A."/>
            <person name="Henrissat B."/>
            <person name="Grigoriev I.V."/>
            <person name="Hibbett D.S."/>
            <person name="Martin F."/>
        </authorList>
    </citation>
    <scope>NUCLEOTIDE SEQUENCE [LARGE SCALE GENOMIC DNA]</scope>
    <source>
        <strain evidence="3">FD-334 SS-4</strain>
    </source>
</reference>
<dbReference type="OrthoDB" id="3064558at2759"/>
<evidence type="ECO:0000313" key="3">
    <source>
        <dbReference type="Proteomes" id="UP000054270"/>
    </source>
</evidence>
<dbReference type="Proteomes" id="UP000054270">
    <property type="component" value="Unassembled WGS sequence"/>
</dbReference>
<gene>
    <name evidence="2" type="ORF">HYPSUDRAFT_332997</name>
</gene>
<evidence type="ECO:0000256" key="1">
    <source>
        <dbReference type="SAM" id="MobiDB-lite"/>
    </source>
</evidence>
<accession>A0A0D2KMR3</accession>
<protein>
    <submittedName>
        <fullName evidence="2">Uncharacterized protein</fullName>
    </submittedName>
</protein>
<feature type="region of interest" description="Disordered" evidence="1">
    <location>
        <begin position="382"/>
        <end position="411"/>
    </location>
</feature>
<dbReference type="EMBL" id="KN817632">
    <property type="protein sequence ID" value="KJA15897.1"/>
    <property type="molecule type" value="Genomic_DNA"/>
</dbReference>
<evidence type="ECO:0000313" key="2">
    <source>
        <dbReference type="EMBL" id="KJA15897.1"/>
    </source>
</evidence>